<organism evidence="1 2">
    <name type="scientific">Leptospira inadai serovar Lyme str. 10</name>
    <dbReference type="NCBI Taxonomy" id="1049790"/>
    <lineage>
        <taxon>Bacteria</taxon>
        <taxon>Pseudomonadati</taxon>
        <taxon>Spirochaetota</taxon>
        <taxon>Spirochaetia</taxon>
        <taxon>Leptospirales</taxon>
        <taxon>Leptospiraceae</taxon>
        <taxon>Leptospira</taxon>
    </lineage>
</organism>
<gene>
    <name evidence="1" type="ORF">LEP1GSC047_1281</name>
</gene>
<dbReference type="NCBIfam" id="NF033170">
    <property type="entry name" value="lipo_LIC13355"/>
    <property type="match status" value="1"/>
</dbReference>
<evidence type="ECO:0000313" key="1">
    <source>
        <dbReference type="EMBL" id="EQA34703.1"/>
    </source>
</evidence>
<dbReference type="EMBL" id="AHMM02000025">
    <property type="protein sequence ID" value="EQA34703.1"/>
    <property type="molecule type" value="Genomic_DNA"/>
</dbReference>
<dbReference type="Proteomes" id="UP000018719">
    <property type="component" value="Unassembled WGS sequence"/>
</dbReference>
<proteinExistence type="predicted"/>
<dbReference type="STRING" id="1049790.LEP1GSC047_1281"/>
<name>V6H9A9_9LEPT</name>
<comment type="caution">
    <text evidence="1">The sequence shown here is derived from an EMBL/GenBank/DDBJ whole genome shotgun (WGS) entry which is preliminary data.</text>
</comment>
<evidence type="ECO:0000313" key="2">
    <source>
        <dbReference type="Proteomes" id="UP000018719"/>
    </source>
</evidence>
<accession>V6H9A9</accession>
<dbReference type="AlphaFoldDB" id="V6H9A9"/>
<evidence type="ECO:0008006" key="3">
    <source>
        <dbReference type="Google" id="ProtNLM"/>
    </source>
</evidence>
<reference evidence="1 2" key="1">
    <citation type="submission" date="2013-05" db="EMBL/GenBank/DDBJ databases">
        <authorList>
            <person name="Harkins D.M."/>
            <person name="Durkin A.S."/>
            <person name="Brinkac L.M."/>
            <person name="Haft D.H."/>
            <person name="Selengut J.D."/>
            <person name="Sanka R."/>
            <person name="DePew J."/>
            <person name="Purushe J."/>
            <person name="Hartskeerl R.A."/>
            <person name="Ahmed A."/>
            <person name="van der Linden H."/>
            <person name="Goris M.G.A."/>
            <person name="Vinetz J.M."/>
            <person name="Sutton G.G."/>
            <person name="Nierman W.C."/>
            <person name="Fouts D.E."/>
        </authorList>
    </citation>
    <scope>NUCLEOTIDE SEQUENCE [LARGE SCALE GENOMIC DNA]</scope>
    <source>
        <strain evidence="1 2">10</strain>
    </source>
</reference>
<protein>
    <recommendedName>
        <fullName evidence="3">Lipoprotein</fullName>
    </recommendedName>
</protein>
<sequence>MLRFCLEPATSQLKDSFQTRSYFMEDKVRMKNSFFLYFLSVSLLIGCDNKGGSGGDSASAFALLQLLQNGTGTYSFCRNYSPAESNSVFVANQVILAPAHTGNGFRDSYCAANGIRGIDKFNGSLDVFTLDTSGPGATLILGWSGKKVLPVSGIDFIAYENPFFIGAQNNTNPFNQVFLEPMVVEVGNDRSNWCGWNPVYTNGNPNSFSEDPSVWSRFGGITPFVYNQETNPMTVASIYNTDVVHGGGGGDGFDLADANFGASGSGCSGSLKTDLQTNGFTYIKLTSAIVLMPSLPIPVGNGSPDIDGVIAKSISP</sequence>